<evidence type="ECO:0000313" key="1">
    <source>
        <dbReference type="EMBL" id="KAL2473570.1"/>
    </source>
</evidence>
<evidence type="ECO:0000313" key="2">
    <source>
        <dbReference type="Proteomes" id="UP001604277"/>
    </source>
</evidence>
<dbReference type="EMBL" id="JBFOLJ010000015">
    <property type="protein sequence ID" value="KAL2473570.1"/>
    <property type="molecule type" value="Genomic_DNA"/>
</dbReference>
<organism evidence="1 2">
    <name type="scientific">Forsythia ovata</name>
    <dbReference type="NCBI Taxonomy" id="205694"/>
    <lineage>
        <taxon>Eukaryota</taxon>
        <taxon>Viridiplantae</taxon>
        <taxon>Streptophyta</taxon>
        <taxon>Embryophyta</taxon>
        <taxon>Tracheophyta</taxon>
        <taxon>Spermatophyta</taxon>
        <taxon>Magnoliopsida</taxon>
        <taxon>eudicotyledons</taxon>
        <taxon>Gunneridae</taxon>
        <taxon>Pentapetalae</taxon>
        <taxon>asterids</taxon>
        <taxon>lamiids</taxon>
        <taxon>Lamiales</taxon>
        <taxon>Oleaceae</taxon>
        <taxon>Forsythieae</taxon>
        <taxon>Forsythia</taxon>
    </lineage>
</organism>
<sequence>MTLINWFICSSYLQIQHILSDDQLNSSIINEDKNSGIIQQIKREMPIMEKTNICTNRNKWDGEYRERNLISTLNISSFNIQLERNRVYRVSSIFTSQKHSGSASNRHGSIKQ</sequence>
<name>A0ABD1QBI9_9LAMI</name>
<keyword evidence="2" id="KW-1185">Reference proteome</keyword>
<comment type="caution">
    <text evidence="1">The sequence shown here is derived from an EMBL/GenBank/DDBJ whole genome shotgun (WGS) entry which is preliminary data.</text>
</comment>
<dbReference type="Proteomes" id="UP001604277">
    <property type="component" value="Unassembled WGS sequence"/>
</dbReference>
<reference evidence="2" key="1">
    <citation type="submission" date="2024-07" db="EMBL/GenBank/DDBJ databases">
        <title>Two chromosome-level genome assemblies of Korean endemic species Abeliophyllum distichum and Forsythia ovata (Oleaceae).</title>
        <authorList>
            <person name="Jang H."/>
        </authorList>
    </citation>
    <scope>NUCLEOTIDE SEQUENCE [LARGE SCALE GENOMIC DNA]</scope>
</reference>
<proteinExistence type="predicted"/>
<gene>
    <name evidence="1" type="ORF">Fot_49306</name>
</gene>
<protein>
    <submittedName>
        <fullName evidence="1">Uncharacterized protein</fullName>
    </submittedName>
</protein>
<accession>A0ABD1QBI9</accession>
<dbReference type="AlphaFoldDB" id="A0ABD1QBI9"/>